<sequence length="61" mass="6730">MSFVVSIFKAKARNLGRLTGTRPANAFKTSIEKFCRIGPTVIHAALTKKLLCGHSSRNIDR</sequence>
<gene>
    <name evidence="1" type="ordered locus">MAE_62130</name>
</gene>
<dbReference type="Proteomes" id="UP000001510">
    <property type="component" value="Chromosome"/>
</dbReference>
<evidence type="ECO:0000313" key="2">
    <source>
        <dbReference type="Proteomes" id="UP000001510"/>
    </source>
</evidence>
<keyword evidence="2" id="KW-1185">Reference proteome</keyword>
<reference evidence="1 2" key="1">
    <citation type="journal article" date="2007" name="DNA Res.">
        <title>Complete genomic structure of the bloom-forming toxic cyanobacterium Microcystis aeruginosa NIES-843.</title>
        <authorList>
            <person name="Kaneko T."/>
            <person name="Nakajima N."/>
            <person name="Okamoto S."/>
            <person name="Suzuki I."/>
            <person name="Tanabe Y."/>
            <person name="Tamaoki M."/>
            <person name="Nakamura Y."/>
            <person name="Kasai F."/>
            <person name="Watanabe A."/>
            <person name="Kawashima K."/>
            <person name="Kishida Y."/>
            <person name="Ono A."/>
            <person name="Shimizu Y."/>
            <person name="Takahashi C."/>
            <person name="Minami C."/>
            <person name="Fujishiro T."/>
            <person name="Kohara M."/>
            <person name="Katoh M."/>
            <person name="Nakazaki N."/>
            <person name="Nakayama S."/>
            <person name="Yamada M."/>
            <person name="Tabata S."/>
            <person name="Watanabe M.M."/>
        </authorList>
    </citation>
    <scope>NUCLEOTIDE SEQUENCE [LARGE SCALE GENOMIC DNA]</scope>
    <source>
        <strain evidence="2">NIES-843 / IAM M-247</strain>
    </source>
</reference>
<dbReference type="PaxDb" id="449447-MAE_62130"/>
<dbReference type="KEGG" id="mar:MAE_62130"/>
<dbReference type="EMBL" id="AP009552">
    <property type="protein sequence ID" value="BAG06035.1"/>
    <property type="molecule type" value="Genomic_DNA"/>
</dbReference>
<dbReference type="STRING" id="449447.MAE_62130"/>
<evidence type="ECO:0000313" key="1">
    <source>
        <dbReference type="EMBL" id="BAG06035.1"/>
    </source>
</evidence>
<proteinExistence type="predicted"/>
<name>B0JL36_MICAN</name>
<dbReference type="AlphaFoldDB" id="B0JL36"/>
<protein>
    <submittedName>
        <fullName evidence="1">Uncharacterized protein</fullName>
    </submittedName>
</protein>
<accession>B0JL36</accession>
<dbReference type="HOGENOM" id="CLU_2917488_0_0_3"/>
<organism evidence="1 2">
    <name type="scientific">Microcystis aeruginosa (strain NIES-843 / IAM M-2473)</name>
    <dbReference type="NCBI Taxonomy" id="449447"/>
    <lineage>
        <taxon>Bacteria</taxon>
        <taxon>Bacillati</taxon>
        <taxon>Cyanobacteriota</taxon>
        <taxon>Cyanophyceae</taxon>
        <taxon>Oscillatoriophycideae</taxon>
        <taxon>Chroococcales</taxon>
        <taxon>Microcystaceae</taxon>
        <taxon>Microcystis</taxon>
    </lineage>
</organism>
<dbReference type="EnsemblBacteria" id="BAG06035">
    <property type="protein sequence ID" value="BAG06035"/>
    <property type="gene ID" value="MAE_62130"/>
</dbReference>